<evidence type="ECO:0000313" key="2">
    <source>
        <dbReference type="EMBL" id="CAH8343235.1"/>
    </source>
</evidence>
<dbReference type="CDD" id="cd22157">
    <property type="entry name" value="F-box_AtFBW1-like"/>
    <property type="match status" value="1"/>
</dbReference>
<dbReference type="InterPro" id="IPR055290">
    <property type="entry name" value="At3g26010-like"/>
</dbReference>
<dbReference type="InterPro" id="IPR001810">
    <property type="entry name" value="F-box_dom"/>
</dbReference>
<evidence type="ECO:0000313" key="3">
    <source>
        <dbReference type="Proteomes" id="UP001642260"/>
    </source>
</evidence>
<keyword evidence="3" id="KW-1185">Reference proteome</keyword>
<sequence>MDLPAPALVNVLSRFPLKSIARFRTVSKEWRSLIDSDFFRDYYISFNASSSLSWSIIQTKPHKLSLEIIGHHGCNTWGLDRSPGSFLCFFAETAIKKLLVLSCTDGLVSVYAEARDGSPMYYIGNPLMQEWFQLPLPPFLSSRDLRRLRKKERFSDTGLVTKMRSGVVVSYKVVWMLTYHQLSDKLDFMIYSSETGTWRKQHVSCPHSTLWDRQDKSIALNGMLHWLSDDTLTFDDDDNDAGSVVSYDFYGDYSCRIMHFPGSKVTGDGKDVDALRRFRRSFTASEGSIVYFNEFRENETWTLRVWRLVKYENVPEAWQLFWDLKLTSLIESGIVDYFPVVMHPLNSDIIYLWNSTAKGLVLFNLRTGVFSVHKEAEGDDGKCMDGCSLSFNWCSQYMDSIHEFNLSRYQGGPNNLFFSHYVLPRWLHRLPRPQAT</sequence>
<name>A0ABC8JX46_ERUVS</name>
<feature type="domain" description="F-box" evidence="1">
    <location>
        <begin position="1"/>
        <end position="42"/>
    </location>
</feature>
<dbReference type="PANTHER" id="PTHR35546">
    <property type="entry name" value="F-BOX PROTEIN INTERACTION DOMAIN PROTEIN-RELATED"/>
    <property type="match status" value="1"/>
</dbReference>
<evidence type="ECO:0000259" key="1">
    <source>
        <dbReference type="PROSITE" id="PS50181"/>
    </source>
</evidence>
<protein>
    <recommendedName>
        <fullName evidence="1">F-box domain-containing protein</fullName>
    </recommendedName>
</protein>
<dbReference type="PANTHER" id="PTHR35546:SF70">
    <property type="entry name" value="F-BOX PROTEIN INTERACTION DOMAIN PROTEIN"/>
    <property type="match status" value="1"/>
</dbReference>
<dbReference type="InterPro" id="IPR056592">
    <property type="entry name" value="Beta-prop_At3g26010-like"/>
</dbReference>
<gene>
    <name evidence="2" type="ORF">ERUC_LOCUS16051</name>
</gene>
<dbReference type="EMBL" id="CAKOAT010150709">
    <property type="protein sequence ID" value="CAH8343235.1"/>
    <property type="molecule type" value="Genomic_DNA"/>
</dbReference>
<comment type="caution">
    <text evidence="2">The sequence shown here is derived from an EMBL/GenBank/DDBJ whole genome shotgun (WGS) entry which is preliminary data.</text>
</comment>
<dbReference type="SMART" id="SM00256">
    <property type="entry name" value="FBOX"/>
    <property type="match status" value="1"/>
</dbReference>
<reference evidence="2 3" key="1">
    <citation type="submission" date="2022-03" db="EMBL/GenBank/DDBJ databases">
        <authorList>
            <person name="Macdonald S."/>
            <person name="Ahmed S."/>
            <person name="Newling K."/>
        </authorList>
    </citation>
    <scope>NUCLEOTIDE SEQUENCE [LARGE SCALE GENOMIC DNA]</scope>
</reference>
<dbReference type="SUPFAM" id="SSF81383">
    <property type="entry name" value="F-box domain"/>
    <property type="match status" value="1"/>
</dbReference>
<dbReference type="InterPro" id="IPR036047">
    <property type="entry name" value="F-box-like_dom_sf"/>
</dbReference>
<proteinExistence type="predicted"/>
<dbReference type="Proteomes" id="UP001642260">
    <property type="component" value="Unassembled WGS sequence"/>
</dbReference>
<dbReference type="Pfam" id="PF24750">
    <property type="entry name" value="b-prop_At3g26010-like"/>
    <property type="match status" value="1"/>
</dbReference>
<dbReference type="Gene3D" id="1.20.1280.50">
    <property type="match status" value="1"/>
</dbReference>
<accession>A0ABC8JX46</accession>
<dbReference type="PROSITE" id="PS50181">
    <property type="entry name" value="FBOX"/>
    <property type="match status" value="1"/>
</dbReference>
<organism evidence="2 3">
    <name type="scientific">Eruca vesicaria subsp. sativa</name>
    <name type="common">Garden rocket</name>
    <name type="synonym">Eruca sativa</name>
    <dbReference type="NCBI Taxonomy" id="29727"/>
    <lineage>
        <taxon>Eukaryota</taxon>
        <taxon>Viridiplantae</taxon>
        <taxon>Streptophyta</taxon>
        <taxon>Embryophyta</taxon>
        <taxon>Tracheophyta</taxon>
        <taxon>Spermatophyta</taxon>
        <taxon>Magnoliopsida</taxon>
        <taxon>eudicotyledons</taxon>
        <taxon>Gunneridae</taxon>
        <taxon>Pentapetalae</taxon>
        <taxon>rosids</taxon>
        <taxon>malvids</taxon>
        <taxon>Brassicales</taxon>
        <taxon>Brassicaceae</taxon>
        <taxon>Brassiceae</taxon>
        <taxon>Eruca</taxon>
    </lineage>
</organism>
<dbReference type="AlphaFoldDB" id="A0ABC8JX46"/>
<dbReference type="Pfam" id="PF00646">
    <property type="entry name" value="F-box"/>
    <property type="match status" value="1"/>
</dbReference>